<protein>
    <submittedName>
        <fullName evidence="1">HYES hydrolase</fullName>
    </submittedName>
</protein>
<accession>A0A7L1UXZ6</accession>
<sequence length="65" mass="7341">GFRTGIVTNSWLDDTGGRSRTAALLRRLRPRFQLLLESCRLGICKPDPGIYSRALELLQARPEEV</sequence>
<reference evidence="1 2" key="1">
    <citation type="submission" date="2019-09" db="EMBL/GenBank/DDBJ databases">
        <title>Bird 10,000 Genomes (B10K) Project - Family phase.</title>
        <authorList>
            <person name="Zhang G."/>
        </authorList>
    </citation>
    <scope>NUCLEOTIDE SEQUENCE [LARGE SCALE GENOMIC DNA]</scope>
    <source>
        <strain evidence="1">B10K-DU-002-25</strain>
        <tissue evidence="1">Muscle</tissue>
    </source>
</reference>
<dbReference type="EMBL" id="VXBS01002689">
    <property type="protein sequence ID" value="NXO77865.1"/>
    <property type="molecule type" value="Genomic_DNA"/>
</dbReference>
<dbReference type="GO" id="GO:0016787">
    <property type="term" value="F:hydrolase activity"/>
    <property type="evidence" value="ECO:0007669"/>
    <property type="project" value="UniProtKB-KW"/>
</dbReference>
<evidence type="ECO:0000313" key="2">
    <source>
        <dbReference type="Proteomes" id="UP000583915"/>
    </source>
</evidence>
<dbReference type="SUPFAM" id="SSF56784">
    <property type="entry name" value="HAD-like"/>
    <property type="match status" value="1"/>
</dbReference>
<name>A0A7L1UXZ6_SITEU</name>
<evidence type="ECO:0000313" key="1">
    <source>
        <dbReference type="EMBL" id="NXO77865.1"/>
    </source>
</evidence>
<dbReference type="PANTHER" id="PTHR47829:SF1">
    <property type="entry name" value="HAD FAMILY PHOSPHATASE"/>
    <property type="match status" value="1"/>
</dbReference>
<dbReference type="PANTHER" id="PTHR47829">
    <property type="entry name" value="HYDROLASE, PUTATIVE (AFU_ORTHOLOGUE AFUA_1G12880)-RELATED"/>
    <property type="match status" value="1"/>
</dbReference>
<dbReference type="InterPro" id="IPR052898">
    <property type="entry name" value="ACAD10-like"/>
</dbReference>
<organism evidence="1 2">
    <name type="scientific">Sitta europaea</name>
    <name type="common">Eurasian nuthatch</name>
    <dbReference type="NCBI Taxonomy" id="50251"/>
    <lineage>
        <taxon>Eukaryota</taxon>
        <taxon>Metazoa</taxon>
        <taxon>Chordata</taxon>
        <taxon>Craniata</taxon>
        <taxon>Vertebrata</taxon>
        <taxon>Euteleostomi</taxon>
        <taxon>Archelosauria</taxon>
        <taxon>Archosauria</taxon>
        <taxon>Dinosauria</taxon>
        <taxon>Saurischia</taxon>
        <taxon>Theropoda</taxon>
        <taxon>Coelurosauria</taxon>
        <taxon>Aves</taxon>
        <taxon>Neognathae</taxon>
        <taxon>Neoaves</taxon>
        <taxon>Telluraves</taxon>
        <taxon>Australaves</taxon>
        <taxon>Passeriformes</taxon>
        <taxon>Sittidae</taxon>
        <taxon>Sitta</taxon>
    </lineage>
</organism>
<dbReference type="Gene3D" id="3.40.50.1000">
    <property type="entry name" value="HAD superfamily/HAD-like"/>
    <property type="match status" value="1"/>
</dbReference>
<feature type="non-terminal residue" evidence="1">
    <location>
        <position position="65"/>
    </location>
</feature>
<proteinExistence type="predicted"/>
<dbReference type="Proteomes" id="UP000583915">
    <property type="component" value="Unassembled WGS sequence"/>
</dbReference>
<comment type="caution">
    <text evidence="1">The sequence shown here is derived from an EMBL/GenBank/DDBJ whole genome shotgun (WGS) entry which is preliminary data.</text>
</comment>
<dbReference type="InterPro" id="IPR023214">
    <property type="entry name" value="HAD_sf"/>
</dbReference>
<dbReference type="InterPro" id="IPR036412">
    <property type="entry name" value="HAD-like_sf"/>
</dbReference>
<keyword evidence="2" id="KW-1185">Reference proteome</keyword>
<dbReference type="PRINTS" id="PR00413">
    <property type="entry name" value="HADHALOGNASE"/>
</dbReference>
<keyword evidence="1" id="KW-0378">Hydrolase</keyword>
<dbReference type="InterPro" id="IPR006439">
    <property type="entry name" value="HAD-SF_hydro_IA"/>
</dbReference>
<dbReference type="AlphaFoldDB" id="A0A7L1UXZ6"/>
<gene>
    <name evidence="1" type="primary">Ephx2</name>
    <name evidence="1" type="ORF">SITEUR_R11525</name>
</gene>
<feature type="non-terminal residue" evidence="1">
    <location>
        <position position="1"/>
    </location>
</feature>